<organism evidence="1 2">
    <name type="scientific">Bifidobacterium asteroides</name>
    <dbReference type="NCBI Taxonomy" id="1684"/>
    <lineage>
        <taxon>Bacteria</taxon>
        <taxon>Bacillati</taxon>
        <taxon>Actinomycetota</taxon>
        <taxon>Actinomycetes</taxon>
        <taxon>Bifidobacteriales</taxon>
        <taxon>Bifidobacteriaceae</taxon>
        <taxon>Bifidobacterium</taxon>
    </lineage>
</organism>
<proteinExistence type="predicted"/>
<name>A0A0F4KWS3_9BIFI</name>
<comment type="caution">
    <text evidence="1">The sequence shown here is derived from an EMBL/GenBank/DDBJ whole genome shotgun (WGS) entry which is preliminary data.</text>
</comment>
<accession>A0A0F4KWS3</accession>
<dbReference type="Proteomes" id="UP000033648">
    <property type="component" value="Unassembled WGS sequence"/>
</dbReference>
<protein>
    <submittedName>
        <fullName evidence="1">Uncharacterized protein</fullName>
    </submittedName>
</protein>
<dbReference type="PATRIC" id="fig|1684.4.peg.1126"/>
<dbReference type="EMBL" id="JWME01000011">
    <property type="protein sequence ID" value="KJY49731.1"/>
    <property type="molecule type" value="Genomic_DNA"/>
</dbReference>
<reference evidence="1 2" key="1">
    <citation type="submission" date="2014-12" db="EMBL/GenBank/DDBJ databases">
        <title>Comparative genomics of the lactic acid bacteria isolated from the honey bee gut.</title>
        <authorList>
            <person name="Ellegaard K.M."/>
            <person name="Tamarit D."/>
            <person name="Javelind E."/>
            <person name="Olofsson T."/>
            <person name="Andersson S.G."/>
            <person name="Vasquez A."/>
        </authorList>
    </citation>
    <scope>NUCLEOTIDE SEQUENCE [LARGE SCALE GENOMIC DNA]</scope>
    <source>
        <strain evidence="1 2">Bin2</strain>
    </source>
</reference>
<dbReference type="AlphaFoldDB" id="A0A0F4KWS3"/>
<dbReference type="OrthoDB" id="3233614at2"/>
<evidence type="ECO:0000313" key="1">
    <source>
        <dbReference type="EMBL" id="KJY49731.1"/>
    </source>
</evidence>
<sequence>MDKSSPSSLPTLGPFLEQPSYLSDPEAAGACPCHARVARCRTMLADMARQSRTTLVHLSELADQALRVDWQGKAAQAYQAQVRAMDALCQDQRVQAGRTLNLIDQESRP</sequence>
<evidence type="ECO:0000313" key="2">
    <source>
        <dbReference type="Proteomes" id="UP000033648"/>
    </source>
</evidence>
<gene>
    <name evidence="1" type="ORF">JF69_10380</name>
</gene>